<dbReference type="Gene3D" id="3.30.60.10">
    <property type="entry name" value="Endochitinase-like"/>
    <property type="match status" value="1"/>
</dbReference>
<evidence type="ECO:0000256" key="4">
    <source>
        <dbReference type="SAM" id="SignalP"/>
    </source>
</evidence>
<evidence type="ECO:0000256" key="3">
    <source>
        <dbReference type="SAM" id="MobiDB-lite"/>
    </source>
</evidence>
<reference evidence="6" key="1">
    <citation type="submission" date="2021-11" db="EMBL/GenBank/DDBJ databases">
        <authorList>
            <person name="Herlambang A."/>
            <person name="Guo Y."/>
            <person name="Takashima Y."/>
            <person name="Nishizawa T."/>
        </authorList>
    </citation>
    <scope>NUCLEOTIDE SEQUENCE</scope>
    <source>
        <strain evidence="6">E1425</strain>
    </source>
</reference>
<feature type="chain" id="PRO_5040416623" description="Chitin-binding type-1 domain-containing protein" evidence="4">
    <location>
        <begin position="25"/>
        <end position="170"/>
    </location>
</feature>
<dbReference type="InterPro" id="IPR001002">
    <property type="entry name" value="Chitin-bd_1"/>
</dbReference>
<keyword evidence="7" id="KW-1185">Reference proteome</keyword>
<name>A0A9P3HFW1_9FUNG</name>
<dbReference type="OrthoDB" id="1193027at2759"/>
<keyword evidence="2" id="KW-1015">Disulfide bond</keyword>
<feature type="compositionally biased region" description="Low complexity" evidence="3">
    <location>
        <begin position="113"/>
        <end position="128"/>
    </location>
</feature>
<dbReference type="InterPro" id="IPR018371">
    <property type="entry name" value="Chitin-binding_1_CS"/>
</dbReference>
<dbReference type="PROSITE" id="PS51257">
    <property type="entry name" value="PROKAR_LIPOPROTEIN"/>
    <property type="match status" value="1"/>
</dbReference>
<feature type="disulfide bond" evidence="2">
    <location>
        <begin position="33"/>
        <end position="45"/>
    </location>
</feature>
<evidence type="ECO:0000313" key="6">
    <source>
        <dbReference type="EMBL" id="GJJ75897.1"/>
    </source>
</evidence>
<evidence type="ECO:0000256" key="1">
    <source>
        <dbReference type="ARBA" id="ARBA00022669"/>
    </source>
</evidence>
<feature type="signal peptide" evidence="4">
    <location>
        <begin position="1"/>
        <end position="24"/>
    </location>
</feature>
<evidence type="ECO:0000256" key="2">
    <source>
        <dbReference type="PROSITE-ProRule" id="PRU00261"/>
    </source>
</evidence>
<comment type="caution">
    <text evidence="6">The sequence shown here is derived from an EMBL/GenBank/DDBJ whole genome shotgun (WGS) entry which is preliminary data.</text>
</comment>
<dbReference type="AlphaFoldDB" id="A0A9P3HFW1"/>
<keyword evidence="1 2" id="KW-0147">Chitin-binding</keyword>
<feature type="compositionally biased region" description="Polar residues" evidence="3">
    <location>
        <begin position="129"/>
        <end position="147"/>
    </location>
</feature>
<feature type="domain" description="Chitin-binding type-1" evidence="5">
    <location>
        <begin position="23"/>
        <end position="65"/>
    </location>
</feature>
<evidence type="ECO:0000313" key="7">
    <source>
        <dbReference type="Proteomes" id="UP000827284"/>
    </source>
</evidence>
<sequence length="170" mass="16491">MLRSSVVAMLLCCIALLSFVSAQAQCGPGVGSCTGSDCCSSNGYCGADTQYCGTGCQAGFGLCGGGVVSPTAVPSTAVPSATLEPSSAVTSIAPITSVAPSVSVLPTTAPITSETPAASSASAPSTTTRGTFQLQPTGKPNGASSTTSKDKGGVGARLALSVVFMALLLM</sequence>
<dbReference type="InterPro" id="IPR036861">
    <property type="entry name" value="Endochitinase-like_sf"/>
</dbReference>
<dbReference type="GO" id="GO:0008061">
    <property type="term" value="F:chitin binding"/>
    <property type="evidence" value="ECO:0007669"/>
    <property type="project" value="UniProtKB-UniRule"/>
</dbReference>
<feature type="disulfide bond" evidence="2">
    <location>
        <begin position="38"/>
        <end position="52"/>
    </location>
</feature>
<accession>A0A9P3HFW1</accession>
<dbReference type="PROSITE" id="PS50941">
    <property type="entry name" value="CHIT_BIND_I_2"/>
    <property type="match status" value="1"/>
</dbReference>
<organism evidence="6 7">
    <name type="scientific">Entomortierella parvispora</name>
    <dbReference type="NCBI Taxonomy" id="205924"/>
    <lineage>
        <taxon>Eukaryota</taxon>
        <taxon>Fungi</taxon>
        <taxon>Fungi incertae sedis</taxon>
        <taxon>Mucoromycota</taxon>
        <taxon>Mortierellomycotina</taxon>
        <taxon>Mortierellomycetes</taxon>
        <taxon>Mortierellales</taxon>
        <taxon>Mortierellaceae</taxon>
        <taxon>Entomortierella</taxon>
    </lineage>
</organism>
<reference evidence="6" key="2">
    <citation type="journal article" date="2022" name="Microbiol. Resour. Announc.">
        <title>Whole-Genome Sequence of Entomortierella parvispora E1425, a Mucoromycotan Fungus Associated with Burkholderiaceae-Related Endosymbiotic Bacteria.</title>
        <authorList>
            <person name="Herlambang A."/>
            <person name="Guo Y."/>
            <person name="Takashima Y."/>
            <person name="Narisawa K."/>
            <person name="Ohta H."/>
            <person name="Nishizawa T."/>
        </authorList>
    </citation>
    <scope>NUCLEOTIDE SEQUENCE</scope>
    <source>
        <strain evidence="6">E1425</strain>
    </source>
</reference>
<comment type="caution">
    <text evidence="2">Lacks conserved residue(s) required for the propagation of feature annotation.</text>
</comment>
<keyword evidence="4" id="KW-0732">Signal</keyword>
<protein>
    <recommendedName>
        <fullName evidence="5">Chitin-binding type-1 domain-containing protein</fullName>
    </recommendedName>
</protein>
<gene>
    <name evidence="6" type="ORF">EMPS_08255</name>
</gene>
<feature type="region of interest" description="Disordered" evidence="3">
    <location>
        <begin position="113"/>
        <end position="152"/>
    </location>
</feature>
<evidence type="ECO:0000259" key="5">
    <source>
        <dbReference type="PROSITE" id="PS50941"/>
    </source>
</evidence>
<proteinExistence type="predicted"/>
<dbReference type="Proteomes" id="UP000827284">
    <property type="component" value="Unassembled WGS sequence"/>
</dbReference>
<dbReference type="PROSITE" id="PS00026">
    <property type="entry name" value="CHIT_BIND_I_1"/>
    <property type="match status" value="1"/>
</dbReference>
<dbReference type="SUPFAM" id="SSF57016">
    <property type="entry name" value="Plant lectins/antimicrobial peptides"/>
    <property type="match status" value="1"/>
</dbReference>
<dbReference type="EMBL" id="BQFW01000011">
    <property type="protein sequence ID" value="GJJ75897.1"/>
    <property type="molecule type" value="Genomic_DNA"/>
</dbReference>